<gene>
    <name evidence="1" type="ORF">RHMOL_Rhmol02G0146900</name>
</gene>
<accession>A0ACC0PSV7</accession>
<evidence type="ECO:0000313" key="1">
    <source>
        <dbReference type="EMBL" id="KAI8567762.1"/>
    </source>
</evidence>
<reference evidence="1" key="1">
    <citation type="submission" date="2022-02" db="EMBL/GenBank/DDBJ databases">
        <title>Plant Genome Project.</title>
        <authorList>
            <person name="Zhang R.-G."/>
        </authorList>
    </citation>
    <scope>NUCLEOTIDE SEQUENCE</scope>
    <source>
        <strain evidence="1">AT1</strain>
    </source>
</reference>
<dbReference type="Proteomes" id="UP001062846">
    <property type="component" value="Chromosome 2"/>
</dbReference>
<proteinExistence type="predicted"/>
<organism evidence="1 2">
    <name type="scientific">Rhododendron molle</name>
    <name type="common">Chinese azalea</name>
    <name type="synonym">Azalea mollis</name>
    <dbReference type="NCBI Taxonomy" id="49168"/>
    <lineage>
        <taxon>Eukaryota</taxon>
        <taxon>Viridiplantae</taxon>
        <taxon>Streptophyta</taxon>
        <taxon>Embryophyta</taxon>
        <taxon>Tracheophyta</taxon>
        <taxon>Spermatophyta</taxon>
        <taxon>Magnoliopsida</taxon>
        <taxon>eudicotyledons</taxon>
        <taxon>Gunneridae</taxon>
        <taxon>Pentapetalae</taxon>
        <taxon>asterids</taxon>
        <taxon>Ericales</taxon>
        <taxon>Ericaceae</taxon>
        <taxon>Ericoideae</taxon>
        <taxon>Rhodoreae</taxon>
        <taxon>Rhododendron</taxon>
    </lineage>
</organism>
<dbReference type="EMBL" id="CM046389">
    <property type="protein sequence ID" value="KAI8567762.1"/>
    <property type="molecule type" value="Genomic_DNA"/>
</dbReference>
<evidence type="ECO:0000313" key="2">
    <source>
        <dbReference type="Proteomes" id="UP001062846"/>
    </source>
</evidence>
<name>A0ACC0PSV7_RHOML</name>
<sequence length="489" mass="55296">MPSCRLSFSPQRNYIGALSLSHLLRTLGFLFLSSPTLPIVYTLHHKLHSNNHYGYTYTTVLRRTRHERRRPPPPTTRQVNTMTTPPPTTLLSAPSLSNHRPQSRRHHARPHNRRRRRQPSPNHAPRPHPTPRHLQPHIRPALGPNLRPAPRCKDTQAAVPVMEPGRQLHDFLALALRRSRSEPRSSTAYCSMSSKNDTTSLSSPDQTHSHSRRFPPVLNPPIGSQPSIVTLLGIALSLREHLDTPNGTHVVVISLVHFYHTLVWLCKIVISALVFGPIIFIEDLGYPFLSGYHEPSKTIGLLAKGLPGEGRLLARAGDYTATADIYEKVLELCPDDWECFLHYLGCSHLGSILLICCFCVSFSEISMSGVVELLLAYFSQKKKRLSSTRIVQEGHIFDALNPVKRCIWSQMMSMPALPHVEALWPGLNTVIREIVFMVTNQIDILDQALPRPRRIDRKIEFSNANEEVYSAVWHDSLSIQEDSYGFSRS</sequence>
<protein>
    <submittedName>
        <fullName evidence="1">Uncharacterized protein</fullName>
    </submittedName>
</protein>
<keyword evidence="2" id="KW-1185">Reference proteome</keyword>
<comment type="caution">
    <text evidence="1">The sequence shown here is derived from an EMBL/GenBank/DDBJ whole genome shotgun (WGS) entry which is preliminary data.</text>
</comment>